<dbReference type="AlphaFoldDB" id="A0A9W4XDJ9"/>
<feature type="compositionally biased region" description="Pro residues" evidence="1">
    <location>
        <begin position="56"/>
        <end position="67"/>
    </location>
</feature>
<feature type="compositionally biased region" description="Basic and acidic residues" evidence="1">
    <location>
        <begin position="290"/>
        <end position="317"/>
    </location>
</feature>
<reference evidence="2" key="1">
    <citation type="submission" date="2023-01" db="EMBL/GenBank/DDBJ databases">
        <authorList>
            <person name="Van Ghelder C."/>
            <person name="Rancurel C."/>
        </authorList>
    </citation>
    <scope>NUCLEOTIDE SEQUENCE</scope>
    <source>
        <strain evidence="2">CNCM I-4278</strain>
    </source>
</reference>
<organism evidence="2 3">
    <name type="scientific">Periconia digitata</name>
    <dbReference type="NCBI Taxonomy" id="1303443"/>
    <lineage>
        <taxon>Eukaryota</taxon>
        <taxon>Fungi</taxon>
        <taxon>Dikarya</taxon>
        <taxon>Ascomycota</taxon>
        <taxon>Pezizomycotina</taxon>
        <taxon>Dothideomycetes</taxon>
        <taxon>Pleosporomycetidae</taxon>
        <taxon>Pleosporales</taxon>
        <taxon>Massarineae</taxon>
        <taxon>Periconiaceae</taxon>
        <taxon>Periconia</taxon>
    </lineage>
</organism>
<comment type="caution">
    <text evidence="2">The sequence shown here is derived from an EMBL/GenBank/DDBJ whole genome shotgun (WGS) entry which is preliminary data.</text>
</comment>
<proteinExistence type="predicted"/>
<dbReference type="EMBL" id="CAOQHR010000001">
    <property type="protein sequence ID" value="CAI6247371.1"/>
    <property type="molecule type" value="Genomic_DNA"/>
</dbReference>
<accession>A0A9W4XDJ9</accession>
<evidence type="ECO:0000313" key="3">
    <source>
        <dbReference type="Proteomes" id="UP001152607"/>
    </source>
</evidence>
<feature type="region of interest" description="Disordered" evidence="1">
    <location>
        <begin position="1"/>
        <end position="68"/>
    </location>
</feature>
<feature type="region of interest" description="Disordered" evidence="1">
    <location>
        <begin position="177"/>
        <end position="237"/>
    </location>
</feature>
<protein>
    <submittedName>
        <fullName evidence="2">Uncharacterized protein</fullName>
    </submittedName>
</protein>
<feature type="compositionally biased region" description="Basic and acidic residues" evidence="1">
    <location>
        <begin position="38"/>
        <end position="50"/>
    </location>
</feature>
<dbReference type="OrthoDB" id="5374569at2759"/>
<sequence length="325" mass="36654">MPRQLPWANKGNKSKPTRPPKPAQPQVISHSDDDFDAGLERNDVPEREGWLRAPSSSPPPVAEPSPPEIEVMDRGVNRFDLRDDEWIMVEDEFLQTAKLFTRHLHLAEYERMKTTIGQKRGNISRPTVQDARPSIEGEFKLRAEEQQKSHEKAIKNVDMSLVKPTYGSFKKPISTKRNAKNIGGSLSVPAENNMDTSDSDDLDIPRKRPFNKRIVPNSKSDPDTVKPSLPGPSFMDTRASNTTKFNLEKPNQTDATKQAAVRPEIKEPVLTQTTRTSECRTGASISKRTGSKEVSERLAKRKAEREKEAKKKAKADEVEIPTFMF</sequence>
<name>A0A9W4XDJ9_9PLEO</name>
<evidence type="ECO:0000256" key="1">
    <source>
        <dbReference type="SAM" id="MobiDB-lite"/>
    </source>
</evidence>
<gene>
    <name evidence="2" type="ORF">PDIGIT_LOCUS826</name>
</gene>
<evidence type="ECO:0000313" key="2">
    <source>
        <dbReference type="EMBL" id="CAI6247371.1"/>
    </source>
</evidence>
<keyword evidence="3" id="KW-1185">Reference proteome</keyword>
<feature type="region of interest" description="Disordered" evidence="1">
    <location>
        <begin position="251"/>
        <end position="325"/>
    </location>
</feature>
<dbReference type="Proteomes" id="UP001152607">
    <property type="component" value="Unassembled WGS sequence"/>
</dbReference>